<dbReference type="InterPro" id="IPR000595">
    <property type="entry name" value="cNMP-bd_dom"/>
</dbReference>
<name>A0A0H3A9F7_NITV4</name>
<dbReference type="AlphaFoldDB" id="A0A0H3A9F7"/>
<dbReference type="Pfam" id="PF13545">
    <property type="entry name" value="HTH_Crp_2"/>
    <property type="match status" value="1"/>
</dbReference>
<dbReference type="Gene3D" id="1.10.10.10">
    <property type="entry name" value="Winged helix-like DNA-binding domain superfamily/Winged helix DNA-binding domain"/>
    <property type="match status" value="1"/>
</dbReference>
<dbReference type="InterPro" id="IPR014710">
    <property type="entry name" value="RmlC-like_jellyroll"/>
</dbReference>
<reference evidence="7" key="1">
    <citation type="journal article" date="2009" name="Environ. Microbiol.">
        <title>Contribution of mobile genetic elements to Desulfovibrio vulgaris genome plasticity.</title>
        <authorList>
            <person name="Walker C.B."/>
            <person name="Stolyar S."/>
            <person name="Chivian D."/>
            <person name="Pinel N."/>
            <person name="Gabster J.A."/>
            <person name="Dehal P.S."/>
            <person name="He Z."/>
            <person name="Yang Z.K."/>
            <person name="Yen H.C."/>
            <person name="Zhou J."/>
            <person name="Wall J.D."/>
            <person name="Hazen T.C."/>
            <person name="Arkin A.P."/>
            <person name="Stahl D.A."/>
        </authorList>
    </citation>
    <scope>NUCLEOTIDE SEQUENCE [LARGE SCALE GENOMIC DNA]</scope>
    <source>
        <strain evidence="7">DP4</strain>
    </source>
</reference>
<dbReference type="KEGG" id="dvl:Dvul_1134"/>
<dbReference type="SUPFAM" id="SSF46785">
    <property type="entry name" value="Winged helix' DNA-binding domain"/>
    <property type="match status" value="1"/>
</dbReference>
<evidence type="ECO:0000256" key="1">
    <source>
        <dbReference type="ARBA" id="ARBA00023015"/>
    </source>
</evidence>
<dbReference type="GO" id="GO:0003677">
    <property type="term" value="F:DNA binding"/>
    <property type="evidence" value="ECO:0007669"/>
    <property type="project" value="UniProtKB-KW"/>
</dbReference>
<dbReference type="InterPro" id="IPR036390">
    <property type="entry name" value="WH_DNA-bd_sf"/>
</dbReference>
<sequence>MRLSDVDLVELLERPGNRSFSSIFSSRIVMRGQSVFRPDMEDDMILIVRSGRLRVYLAYGDKEFSLAFLGKGDIYSSHTGAYVQALTESEIVLAETHLVHRHMASVTAISSIMVRILGQMLRSSFFLIESMVFKDSNTRLAALLLEQAEDSDRNRLQPADDMSDLPDIHLELTMEQLAGLVGTTRQTASTLLNDMIRAGILQRRGRGHFVVLDMTRLREIALQ</sequence>
<proteinExistence type="predicted"/>
<dbReference type="PROSITE" id="PS50042">
    <property type="entry name" value="CNMP_BINDING_3"/>
    <property type="match status" value="1"/>
</dbReference>
<keyword evidence="1" id="KW-0805">Transcription regulation</keyword>
<dbReference type="HOGENOM" id="CLU_075053_3_7_7"/>
<keyword evidence="2" id="KW-0238">DNA-binding</keyword>
<dbReference type="InterPro" id="IPR018490">
    <property type="entry name" value="cNMP-bd_dom_sf"/>
</dbReference>
<dbReference type="GO" id="GO:0006355">
    <property type="term" value="P:regulation of DNA-templated transcription"/>
    <property type="evidence" value="ECO:0007669"/>
    <property type="project" value="InterPro"/>
</dbReference>
<organism evidence="6 7">
    <name type="scientific">Nitratidesulfovibrio vulgaris (strain DP4)</name>
    <name type="common">Desulfovibrio vulgaris</name>
    <dbReference type="NCBI Taxonomy" id="391774"/>
    <lineage>
        <taxon>Bacteria</taxon>
        <taxon>Pseudomonadati</taxon>
        <taxon>Thermodesulfobacteriota</taxon>
        <taxon>Desulfovibrionia</taxon>
        <taxon>Desulfovibrionales</taxon>
        <taxon>Desulfovibrionaceae</taxon>
        <taxon>Nitratidesulfovibrio</taxon>
    </lineage>
</organism>
<evidence type="ECO:0000313" key="7">
    <source>
        <dbReference type="Proteomes" id="UP000009173"/>
    </source>
</evidence>
<evidence type="ECO:0000313" key="6">
    <source>
        <dbReference type="EMBL" id="ABM28154.1"/>
    </source>
</evidence>
<dbReference type="SMART" id="SM00419">
    <property type="entry name" value="HTH_CRP"/>
    <property type="match status" value="1"/>
</dbReference>
<dbReference type="Gene3D" id="2.60.120.10">
    <property type="entry name" value="Jelly Rolls"/>
    <property type="match status" value="1"/>
</dbReference>
<dbReference type="EMBL" id="CP000527">
    <property type="protein sequence ID" value="ABM28154.1"/>
    <property type="molecule type" value="Genomic_DNA"/>
</dbReference>
<evidence type="ECO:0000256" key="3">
    <source>
        <dbReference type="ARBA" id="ARBA00023163"/>
    </source>
</evidence>
<evidence type="ECO:0000259" key="4">
    <source>
        <dbReference type="PROSITE" id="PS50042"/>
    </source>
</evidence>
<dbReference type="SUPFAM" id="SSF51206">
    <property type="entry name" value="cAMP-binding domain-like"/>
    <property type="match status" value="1"/>
</dbReference>
<dbReference type="PROSITE" id="PS51063">
    <property type="entry name" value="HTH_CRP_2"/>
    <property type="match status" value="1"/>
</dbReference>
<dbReference type="RefSeq" id="WP_011792087.1">
    <property type="nucleotide sequence ID" value="NC_008751.1"/>
</dbReference>
<evidence type="ECO:0000259" key="5">
    <source>
        <dbReference type="PROSITE" id="PS51063"/>
    </source>
</evidence>
<protein>
    <submittedName>
        <fullName evidence="6">Transcriptional regulator, Crp/Fnr family</fullName>
    </submittedName>
</protein>
<gene>
    <name evidence="6" type="ordered locus">Dvul_1134</name>
</gene>
<feature type="domain" description="Cyclic nucleotide-binding" evidence="4">
    <location>
        <begin position="1"/>
        <end position="76"/>
    </location>
</feature>
<feature type="domain" description="HTH crp-type" evidence="5">
    <location>
        <begin position="134"/>
        <end position="215"/>
    </location>
</feature>
<evidence type="ECO:0000256" key="2">
    <source>
        <dbReference type="ARBA" id="ARBA00023125"/>
    </source>
</evidence>
<keyword evidence="3" id="KW-0804">Transcription</keyword>
<dbReference type="InterPro" id="IPR036388">
    <property type="entry name" value="WH-like_DNA-bd_sf"/>
</dbReference>
<accession>A0A0H3A9F7</accession>
<dbReference type="InterPro" id="IPR012318">
    <property type="entry name" value="HTH_CRP"/>
</dbReference>
<dbReference type="Proteomes" id="UP000009173">
    <property type="component" value="Chromosome"/>
</dbReference>